<feature type="domain" description="Transcriptional repressor PaaX-like central Cas2-like" evidence="4">
    <location>
        <begin position="137"/>
        <end position="197"/>
    </location>
</feature>
<dbReference type="Pfam" id="PF07848">
    <property type="entry name" value="PaaX"/>
    <property type="match status" value="1"/>
</dbReference>
<evidence type="ECO:0000313" key="6">
    <source>
        <dbReference type="Proteomes" id="UP000325516"/>
    </source>
</evidence>
<evidence type="ECO:0000259" key="2">
    <source>
        <dbReference type="Pfam" id="PF07848"/>
    </source>
</evidence>
<feature type="region of interest" description="Disordered" evidence="1">
    <location>
        <begin position="1"/>
        <end position="29"/>
    </location>
</feature>
<dbReference type="Proteomes" id="UP000325516">
    <property type="component" value="Chromosome"/>
</dbReference>
<feature type="domain" description="Transcriptional repressor PaaX-like C-terminal" evidence="3">
    <location>
        <begin position="220"/>
        <end position="307"/>
    </location>
</feature>
<evidence type="ECO:0000259" key="4">
    <source>
        <dbReference type="Pfam" id="PF20803"/>
    </source>
</evidence>
<dbReference type="Gene3D" id="3.30.70.2650">
    <property type="match status" value="1"/>
</dbReference>
<dbReference type="InterPro" id="IPR036388">
    <property type="entry name" value="WH-like_DNA-bd_sf"/>
</dbReference>
<dbReference type="PANTHER" id="PTHR30319:SF1">
    <property type="entry name" value="TRANSCRIPTIONAL REPRESSOR PAAX"/>
    <property type="match status" value="1"/>
</dbReference>
<name>A0A5J6L794_9MICO</name>
<organism evidence="5 6">
    <name type="scientific">Microbacterium lushaniae</name>
    <dbReference type="NCBI Taxonomy" id="2614639"/>
    <lineage>
        <taxon>Bacteria</taxon>
        <taxon>Bacillati</taxon>
        <taxon>Actinomycetota</taxon>
        <taxon>Actinomycetes</taxon>
        <taxon>Micrococcales</taxon>
        <taxon>Microbacteriaceae</taxon>
        <taxon>Microbacterium</taxon>
    </lineage>
</organism>
<dbReference type="GO" id="GO:0006351">
    <property type="term" value="P:DNA-templated transcription"/>
    <property type="evidence" value="ECO:0007669"/>
    <property type="project" value="TreeGrafter"/>
</dbReference>
<dbReference type="AlphaFoldDB" id="A0A5J6L794"/>
<dbReference type="Pfam" id="PF08223">
    <property type="entry name" value="PaaX_C"/>
    <property type="match status" value="1"/>
</dbReference>
<feature type="domain" description="Transcriptional repressor PaaX-like N-terminal" evidence="2">
    <location>
        <begin position="52"/>
        <end position="112"/>
    </location>
</feature>
<proteinExistence type="predicted"/>
<dbReference type="Gene3D" id="1.10.10.10">
    <property type="entry name" value="Winged helix-like DNA-binding domain superfamily/Winged helix DNA-binding domain"/>
    <property type="match status" value="1"/>
</dbReference>
<gene>
    <name evidence="5" type="ORF">F6J85_16755</name>
</gene>
<dbReference type="Pfam" id="PF20803">
    <property type="entry name" value="PaaX_M"/>
    <property type="match status" value="1"/>
</dbReference>
<dbReference type="PANTHER" id="PTHR30319">
    <property type="entry name" value="PHENYLACETIC ACID REGULATOR-RELATED TRANSCRIPTIONAL REPRESSOR"/>
    <property type="match status" value="1"/>
</dbReference>
<dbReference type="Gene3D" id="1.20.58.1460">
    <property type="match status" value="1"/>
</dbReference>
<evidence type="ECO:0000313" key="5">
    <source>
        <dbReference type="EMBL" id="QEW04569.1"/>
    </source>
</evidence>
<accession>A0A5J6L794</accession>
<dbReference type="InterPro" id="IPR048846">
    <property type="entry name" value="PaaX-like_central"/>
</dbReference>
<keyword evidence="6" id="KW-1185">Reference proteome</keyword>
<reference evidence="6" key="1">
    <citation type="submission" date="2019-09" db="EMBL/GenBank/DDBJ databases">
        <title>Mumia zhuanghuii sp. nov. isolated from the intestinal contents of plateau pika (Ochotona curzoniae) in the Qinghai-Tibet plateau of China.</title>
        <authorList>
            <person name="Tian Z."/>
        </authorList>
    </citation>
    <scope>NUCLEOTIDE SEQUENCE [LARGE SCALE GENOMIC DNA]</scope>
    <source>
        <strain evidence="6">L-031</strain>
    </source>
</reference>
<dbReference type="EMBL" id="CP044232">
    <property type="protein sequence ID" value="QEW04569.1"/>
    <property type="molecule type" value="Genomic_DNA"/>
</dbReference>
<protein>
    <submittedName>
        <fullName evidence="5">PaaX family transcriptional regulator</fullName>
    </submittedName>
</protein>
<dbReference type="InterPro" id="IPR013225">
    <property type="entry name" value="PaaX_C"/>
</dbReference>
<evidence type="ECO:0000256" key="1">
    <source>
        <dbReference type="SAM" id="MobiDB-lite"/>
    </source>
</evidence>
<dbReference type="InterPro" id="IPR012906">
    <property type="entry name" value="PaaX-like_N"/>
</dbReference>
<sequence>MRPAPPSTTSASRCPPTLCPRSSDMDDVDFTLPHTRTRRLPRPHSGGGPQHLLITLLGDYWFARDELLPSAALVDLLAEFGANENASRQAMRRLTQRGLLAQGKQGRATYYGIPGEIVANQRLRLARAVTFGADFTDWDGQWTLVSFSIPEADRDVRRLLRNGLKNMAFGDLQDGVWISPHDRRADAVALLDELRVGAGHVMRATWGLREGDRVAIADAFELDALAGEYGAFVAEYAPRLAWAAGDTDPREALLLRTKLTNDWLAFRLSDPELPAELLPEGWPRSRARALFLELYDRLGPKAAAHVRHLIARYDESLSRIVTHHAVPTVDARMSEEMARMLQEGRGGASE</sequence>
<dbReference type="KEGG" id="mlz:F6J85_16755"/>
<evidence type="ECO:0000259" key="3">
    <source>
        <dbReference type="Pfam" id="PF08223"/>
    </source>
</evidence>